<dbReference type="GO" id="GO:0004497">
    <property type="term" value="F:monooxygenase activity"/>
    <property type="evidence" value="ECO:0007669"/>
    <property type="project" value="UniProtKB-KW"/>
</dbReference>
<dbReference type="GO" id="GO:0020037">
    <property type="term" value="F:heme binding"/>
    <property type="evidence" value="ECO:0007669"/>
    <property type="project" value="InterPro"/>
</dbReference>
<dbReference type="PRINTS" id="PR00359">
    <property type="entry name" value="BP450"/>
</dbReference>
<keyword evidence="8" id="KW-1185">Reference proteome</keyword>
<keyword evidence="6" id="KW-0349">Heme</keyword>
<dbReference type="GO" id="GO:0005506">
    <property type="term" value="F:iron ion binding"/>
    <property type="evidence" value="ECO:0007669"/>
    <property type="project" value="InterPro"/>
</dbReference>
<keyword evidence="6" id="KW-0560">Oxidoreductase</keyword>
<evidence type="ECO:0000313" key="8">
    <source>
        <dbReference type="Proteomes" id="UP001231189"/>
    </source>
</evidence>
<comment type="pathway">
    <text evidence="1">Hormone biosynthesis.</text>
</comment>
<dbReference type="PANTHER" id="PTHR24286:SF335">
    <property type="entry name" value="OS07G0518100 PROTEIN"/>
    <property type="match status" value="1"/>
</dbReference>
<evidence type="ECO:0000313" key="7">
    <source>
        <dbReference type="EMBL" id="KAK1678746.1"/>
    </source>
</evidence>
<dbReference type="InterPro" id="IPR036396">
    <property type="entry name" value="Cyt_P450_sf"/>
</dbReference>
<keyword evidence="4 6" id="KW-0408">Iron</keyword>
<dbReference type="Pfam" id="PF00067">
    <property type="entry name" value="p450"/>
    <property type="match status" value="1"/>
</dbReference>
<sequence length="168" mass="19124">MVQEHEEIARNKSDGGALTWVDLSNMKFTWRVAQETLRLIPVVFGGFRVALEDVEFDGYRIPKGWQAFWMASATQLDPSIFPEPAKFDPSRFENLSSTTPSCSFVGFGAGPRICPGMEFAKVQTLVMMHYLVRHFTWKLSCKENTFTRDPMPSPLHGLPIQLEHRTSL</sequence>
<evidence type="ECO:0000256" key="6">
    <source>
        <dbReference type="RuleBase" id="RU000461"/>
    </source>
</evidence>
<protein>
    <submittedName>
        <fullName evidence="7">Uncharacterized protein</fullName>
    </submittedName>
</protein>
<dbReference type="InterPro" id="IPR001128">
    <property type="entry name" value="Cyt_P450"/>
</dbReference>
<dbReference type="GO" id="GO:0016705">
    <property type="term" value="F:oxidoreductase activity, acting on paired donors, with incorporation or reduction of molecular oxygen"/>
    <property type="evidence" value="ECO:0007669"/>
    <property type="project" value="InterPro"/>
</dbReference>
<evidence type="ECO:0000256" key="3">
    <source>
        <dbReference type="ARBA" id="ARBA00022723"/>
    </source>
</evidence>
<comment type="similarity">
    <text evidence="2 6">Belongs to the cytochrome P450 family.</text>
</comment>
<comment type="caution">
    <text evidence="7">The sequence shown here is derived from an EMBL/GenBank/DDBJ whole genome shotgun (WGS) entry which is preliminary data.</text>
</comment>
<keyword evidence="6" id="KW-0503">Monooxygenase</keyword>
<keyword evidence="3 6" id="KW-0479">Metal-binding</keyword>
<evidence type="ECO:0000256" key="2">
    <source>
        <dbReference type="ARBA" id="ARBA00010617"/>
    </source>
</evidence>
<dbReference type="AlphaFoldDB" id="A0AAD8TBS3"/>
<evidence type="ECO:0000256" key="4">
    <source>
        <dbReference type="ARBA" id="ARBA00023004"/>
    </source>
</evidence>
<dbReference type="SUPFAM" id="SSF48264">
    <property type="entry name" value="Cytochrome P450"/>
    <property type="match status" value="1"/>
</dbReference>
<name>A0AAD8TBS3_LOLMU</name>
<proteinExistence type="inferred from homology"/>
<dbReference type="Gene3D" id="1.10.630.10">
    <property type="entry name" value="Cytochrome P450"/>
    <property type="match status" value="1"/>
</dbReference>
<organism evidence="7 8">
    <name type="scientific">Lolium multiflorum</name>
    <name type="common">Italian ryegrass</name>
    <name type="synonym">Lolium perenne subsp. multiflorum</name>
    <dbReference type="NCBI Taxonomy" id="4521"/>
    <lineage>
        <taxon>Eukaryota</taxon>
        <taxon>Viridiplantae</taxon>
        <taxon>Streptophyta</taxon>
        <taxon>Embryophyta</taxon>
        <taxon>Tracheophyta</taxon>
        <taxon>Spermatophyta</taxon>
        <taxon>Magnoliopsida</taxon>
        <taxon>Liliopsida</taxon>
        <taxon>Poales</taxon>
        <taxon>Poaceae</taxon>
        <taxon>BOP clade</taxon>
        <taxon>Pooideae</taxon>
        <taxon>Poodae</taxon>
        <taxon>Poeae</taxon>
        <taxon>Poeae Chloroplast Group 2 (Poeae type)</taxon>
        <taxon>Loliodinae</taxon>
        <taxon>Loliinae</taxon>
        <taxon>Lolium</taxon>
    </lineage>
</organism>
<dbReference type="PROSITE" id="PS00086">
    <property type="entry name" value="CYTOCHROME_P450"/>
    <property type="match status" value="1"/>
</dbReference>
<dbReference type="InterPro" id="IPR002397">
    <property type="entry name" value="Cyt_P450_B"/>
</dbReference>
<dbReference type="InterPro" id="IPR017972">
    <property type="entry name" value="Cyt_P450_CS"/>
</dbReference>
<dbReference type="Proteomes" id="UP001231189">
    <property type="component" value="Unassembled WGS sequence"/>
</dbReference>
<dbReference type="EMBL" id="JAUUTY010000002">
    <property type="protein sequence ID" value="KAK1678746.1"/>
    <property type="molecule type" value="Genomic_DNA"/>
</dbReference>
<evidence type="ECO:0000256" key="5">
    <source>
        <dbReference type="ARBA" id="ARBA00029441"/>
    </source>
</evidence>
<dbReference type="PANTHER" id="PTHR24286">
    <property type="entry name" value="CYTOCHROME P450 26"/>
    <property type="match status" value="1"/>
</dbReference>
<comment type="pathway">
    <text evidence="5">Plant hormone biosynthesis.</text>
</comment>
<dbReference type="GO" id="GO:0016125">
    <property type="term" value="P:sterol metabolic process"/>
    <property type="evidence" value="ECO:0007669"/>
    <property type="project" value="TreeGrafter"/>
</dbReference>
<reference evidence="7" key="1">
    <citation type="submission" date="2023-07" db="EMBL/GenBank/DDBJ databases">
        <title>A chromosome-level genome assembly of Lolium multiflorum.</title>
        <authorList>
            <person name="Chen Y."/>
            <person name="Copetti D."/>
            <person name="Kolliker R."/>
            <person name="Studer B."/>
        </authorList>
    </citation>
    <scope>NUCLEOTIDE SEQUENCE</scope>
    <source>
        <strain evidence="7">02402/16</strain>
        <tissue evidence="7">Leaf</tissue>
    </source>
</reference>
<evidence type="ECO:0000256" key="1">
    <source>
        <dbReference type="ARBA" id="ARBA00004972"/>
    </source>
</evidence>
<gene>
    <name evidence="7" type="ORF">QYE76_039594</name>
</gene>
<accession>A0AAD8TBS3</accession>